<keyword evidence="2" id="KW-0436">Ligase</keyword>
<evidence type="ECO:0000259" key="3">
    <source>
        <dbReference type="Pfam" id="PF00501"/>
    </source>
</evidence>
<accession>A0A4R6UU46</accession>
<protein>
    <submittedName>
        <fullName evidence="5">Fatty-acyl-CoA synthase/long-chain acyl-CoA synthetase</fullName>
    </submittedName>
</protein>
<dbReference type="SUPFAM" id="SSF56801">
    <property type="entry name" value="Acetyl-CoA synthetase-like"/>
    <property type="match status" value="1"/>
</dbReference>
<dbReference type="Gene3D" id="3.30.300.30">
    <property type="match status" value="1"/>
</dbReference>
<feature type="domain" description="AMP-binding enzyme C-terminal" evidence="4">
    <location>
        <begin position="463"/>
        <end position="535"/>
    </location>
</feature>
<dbReference type="EMBL" id="SNYO01000014">
    <property type="protein sequence ID" value="TDQ46994.1"/>
    <property type="molecule type" value="Genomic_DNA"/>
</dbReference>
<dbReference type="InterPro" id="IPR025110">
    <property type="entry name" value="AMP-bd_C"/>
</dbReference>
<feature type="domain" description="AMP-dependent synthetase/ligase" evidence="3">
    <location>
        <begin position="26"/>
        <end position="412"/>
    </location>
</feature>
<dbReference type="InterPro" id="IPR042099">
    <property type="entry name" value="ANL_N_sf"/>
</dbReference>
<evidence type="ECO:0000256" key="1">
    <source>
        <dbReference type="ARBA" id="ARBA00006432"/>
    </source>
</evidence>
<dbReference type="Gene3D" id="3.40.50.12780">
    <property type="entry name" value="N-terminal domain of ligase-like"/>
    <property type="match status" value="1"/>
</dbReference>
<comment type="caution">
    <text evidence="5">The sequence shown here is derived from an EMBL/GenBank/DDBJ whole genome shotgun (WGS) entry which is preliminary data.</text>
</comment>
<name>A0A4R6UU46_9PSEU</name>
<evidence type="ECO:0000259" key="4">
    <source>
        <dbReference type="Pfam" id="PF13193"/>
    </source>
</evidence>
<dbReference type="AlphaFoldDB" id="A0A4R6UU46"/>
<dbReference type="GO" id="GO:0006631">
    <property type="term" value="P:fatty acid metabolic process"/>
    <property type="evidence" value="ECO:0007669"/>
    <property type="project" value="TreeGrafter"/>
</dbReference>
<dbReference type="Pfam" id="PF13193">
    <property type="entry name" value="AMP-binding_C"/>
    <property type="match status" value="1"/>
</dbReference>
<dbReference type="InterPro" id="IPR000873">
    <property type="entry name" value="AMP-dep_synth/lig_dom"/>
</dbReference>
<gene>
    <name evidence="5" type="ORF">EV188_11482</name>
</gene>
<dbReference type="PANTHER" id="PTHR43201:SF5">
    <property type="entry name" value="MEDIUM-CHAIN ACYL-COA LIGASE ACSF2, MITOCHONDRIAL"/>
    <property type="match status" value="1"/>
</dbReference>
<keyword evidence="6" id="KW-1185">Reference proteome</keyword>
<reference evidence="5 6" key="1">
    <citation type="submission" date="2019-03" db="EMBL/GenBank/DDBJ databases">
        <title>Genomic Encyclopedia of Type Strains, Phase IV (KMG-IV): sequencing the most valuable type-strain genomes for metagenomic binning, comparative biology and taxonomic classification.</title>
        <authorList>
            <person name="Goeker M."/>
        </authorList>
    </citation>
    <scope>NUCLEOTIDE SEQUENCE [LARGE SCALE GENOMIC DNA]</scope>
    <source>
        <strain evidence="5 6">DSM 45775</strain>
    </source>
</reference>
<dbReference type="PANTHER" id="PTHR43201">
    <property type="entry name" value="ACYL-COA SYNTHETASE"/>
    <property type="match status" value="1"/>
</dbReference>
<evidence type="ECO:0000313" key="6">
    <source>
        <dbReference type="Proteomes" id="UP000295705"/>
    </source>
</evidence>
<sequence>MVSALPGGGERATATTEGTLAVELVHRAEEHPDLTFVSFPDVDLTYAAFLRRAVAMAKGLIAAGLRPGGHVAALMTNSPTYVELLFGVHLAGGVLVPLNARFKRRELSYVLGRCDAELLVTTDAVDEHTDFTALVSEALPDLRPGPDGTVTAAGAPRLRRIYLDGAKEVPFAAPLPGLIEAGRGVPDDAVTAATHARTADDTAVLLYTSGTTADPKGCELTHRALRGSWSAFADVVGLRRGEAMWTPCPFFHVGGIGPTVSALVRGAAVMSMSHFDPEVALEHIERRHAEHLFPAFPPLTLGLLRAPGYAPERLRSVRTVLNVAPRETQEMIQALLPAEATLLTDFGMTEGAGMITATALDEPEGDRLGRNGNPIPGIEVRIADPDAPETLVPVDAPGEIQFRGVNAFRAYYRDPEATAATILPGGWVRTGDSGSLNANGSLLFLGRRKDVLKVGGENVSPLEVEALLSTHPEVRMAQIVGRPSARYGEVPVAFVETTDGAECTGADLIAFCRGDLASYKVPREIRFVTSWPMSATKIQKFRLRALLEE</sequence>
<dbReference type="OrthoDB" id="9803968at2"/>
<proteinExistence type="inferred from homology"/>
<dbReference type="InterPro" id="IPR045851">
    <property type="entry name" value="AMP-bd_C_sf"/>
</dbReference>
<dbReference type="GO" id="GO:0031956">
    <property type="term" value="F:medium-chain fatty acid-CoA ligase activity"/>
    <property type="evidence" value="ECO:0007669"/>
    <property type="project" value="TreeGrafter"/>
</dbReference>
<organism evidence="5 6">
    <name type="scientific">Actinomycetospora succinea</name>
    <dbReference type="NCBI Taxonomy" id="663603"/>
    <lineage>
        <taxon>Bacteria</taxon>
        <taxon>Bacillati</taxon>
        <taxon>Actinomycetota</taxon>
        <taxon>Actinomycetes</taxon>
        <taxon>Pseudonocardiales</taxon>
        <taxon>Pseudonocardiaceae</taxon>
        <taxon>Actinomycetospora</taxon>
    </lineage>
</organism>
<dbReference type="RefSeq" id="WP_133829917.1">
    <property type="nucleotide sequence ID" value="NZ_BAABHR010000059.1"/>
</dbReference>
<evidence type="ECO:0000313" key="5">
    <source>
        <dbReference type="EMBL" id="TDQ46994.1"/>
    </source>
</evidence>
<dbReference type="Pfam" id="PF00501">
    <property type="entry name" value="AMP-binding"/>
    <property type="match status" value="1"/>
</dbReference>
<evidence type="ECO:0000256" key="2">
    <source>
        <dbReference type="ARBA" id="ARBA00022598"/>
    </source>
</evidence>
<dbReference type="Proteomes" id="UP000295705">
    <property type="component" value="Unassembled WGS sequence"/>
</dbReference>
<comment type="similarity">
    <text evidence="1">Belongs to the ATP-dependent AMP-binding enzyme family.</text>
</comment>